<protein>
    <submittedName>
        <fullName evidence="1">Uncharacterized protein</fullName>
    </submittedName>
</protein>
<dbReference type="EMBL" id="PDNW01000011">
    <property type="protein sequence ID" value="PLC49387.1"/>
    <property type="molecule type" value="Genomic_DNA"/>
</dbReference>
<dbReference type="Proteomes" id="UP000234190">
    <property type="component" value="Unassembled WGS sequence"/>
</dbReference>
<organism evidence="1 2">
    <name type="scientific">Pollutimonas subterranea</name>
    <dbReference type="NCBI Taxonomy" id="2045210"/>
    <lineage>
        <taxon>Bacteria</taxon>
        <taxon>Pseudomonadati</taxon>
        <taxon>Pseudomonadota</taxon>
        <taxon>Betaproteobacteria</taxon>
        <taxon>Burkholderiales</taxon>
        <taxon>Alcaligenaceae</taxon>
        <taxon>Pollutimonas</taxon>
    </lineage>
</organism>
<evidence type="ECO:0000313" key="1">
    <source>
        <dbReference type="EMBL" id="PLC49387.1"/>
    </source>
</evidence>
<sequence>MIASIAGKVALDMLVPGYMRAAYSALSSSQDEVKAAESQGLATLEEEAKKQRVVMEFQAHQARVAQELAIAERIAASHEVVIEEYYDGSGKGHAGLKADEKTMSLGVSGEGRRVTKRVIRFSGWTEQLLPTNEA</sequence>
<accession>A0A2N4U312</accession>
<gene>
    <name evidence="1" type="ORF">CR159_13915</name>
</gene>
<dbReference type="RefSeq" id="WP_102074553.1">
    <property type="nucleotide sequence ID" value="NZ_PDNW01000011.1"/>
</dbReference>
<proteinExistence type="predicted"/>
<name>A0A2N4U312_9BURK</name>
<keyword evidence="2" id="KW-1185">Reference proteome</keyword>
<dbReference type="OrthoDB" id="2340053at2"/>
<comment type="caution">
    <text evidence="1">The sequence shown here is derived from an EMBL/GenBank/DDBJ whole genome shotgun (WGS) entry which is preliminary data.</text>
</comment>
<dbReference type="AlphaFoldDB" id="A0A2N4U312"/>
<evidence type="ECO:0000313" key="2">
    <source>
        <dbReference type="Proteomes" id="UP000234190"/>
    </source>
</evidence>
<reference evidence="1 2" key="1">
    <citation type="submission" date="2017-10" db="EMBL/GenBank/DDBJ databases">
        <title>Two draft genome sequences of Pusillimonas sp. strains isolated from a nitrate- and radionuclide-contaminated groundwater in Russia.</title>
        <authorList>
            <person name="Grouzdev D.S."/>
            <person name="Tourova T.P."/>
            <person name="Goeva M.A."/>
            <person name="Babich T.L."/>
            <person name="Sokolova D.S."/>
            <person name="Abdullin R."/>
            <person name="Poltaraus A.B."/>
            <person name="Toshchakov S.V."/>
            <person name="Nazina T.N."/>
        </authorList>
    </citation>
    <scope>NUCLEOTIDE SEQUENCE [LARGE SCALE GENOMIC DNA]</scope>
    <source>
        <strain evidence="1 2">JR1/69-3-13</strain>
    </source>
</reference>